<gene>
    <name evidence="1" type="ORF">ADUPG1_005732</name>
</gene>
<dbReference type="Proteomes" id="UP001057375">
    <property type="component" value="Unassembled WGS sequence"/>
</dbReference>
<organism evidence="1 2">
    <name type="scientific">Aduncisulcus paluster</name>
    <dbReference type="NCBI Taxonomy" id="2918883"/>
    <lineage>
        <taxon>Eukaryota</taxon>
        <taxon>Metamonada</taxon>
        <taxon>Carpediemonas-like organisms</taxon>
        <taxon>Aduncisulcus</taxon>
    </lineage>
</organism>
<protein>
    <submittedName>
        <fullName evidence="1">Uncharacterized protein</fullName>
    </submittedName>
</protein>
<comment type="caution">
    <text evidence="1">The sequence shown here is derived from an EMBL/GenBank/DDBJ whole genome shotgun (WGS) entry which is preliminary data.</text>
</comment>
<keyword evidence="2" id="KW-1185">Reference proteome</keyword>
<sequence length="84" mass="9224">DKHVIHQLDVDTAHMSKAGVETCQQNFIVHGQANCCANYADDSQHVDIGIIHGQDRAEKDVVQHMHIDLSGYVEQQAGTNSKGD</sequence>
<evidence type="ECO:0000313" key="1">
    <source>
        <dbReference type="EMBL" id="GKT31032.1"/>
    </source>
</evidence>
<name>A0ABQ5KES9_9EUKA</name>
<reference evidence="1" key="1">
    <citation type="submission" date="2022-03" db="EMBL/GenBank/DDBJ databases">
        <title>Draft genome sequence of Aduncisulcus paluster, a free-living microaerophilic Fornicata.</title>
        <authorList>
            <person name="Yuyama I."/>
            <person name="Kume K."/>
            <person name="Tamura T."/>
            <person name="Inagaki Y."/>
            <person name="Hashimoto T."/>
        </authorList>
    </citation>
    <scope>NUCLEOTIDE SEQUENCE</scope>
    <source>
        <strain evidence="1">NY0171</strain>
    </source>
</reference>
<proteinExistence type="predicted"/>
<evidence type="ECO:0000313" key="2">
    <source>
        <dbReference type="Proteomes" id="UP001057375"/>
    </source>
</evidence>
<feature type="non-terminal residue" evidence="1">
    <location>
        <position position="1"/>
    </location>
</feature>
<accession>A0ABQ5KES9</accession>
<dbReference type="EMBL" id="BQXS01009278">
    <property type="protein sequence ID" value="GKT31032.1"/>
    <property type="molecule type" value="Genomic_DNA"/>
</dbReference>